<accession>A0A3Q3FYL5</accession>
<dbReference type="PROSITE" id="PS51075">
    <property type="entry name" value="MH1"/>
    <property type="match status" value="1"/>
</dbReference>
<dbReference type="GO" id="GO:0060395">
    <property type="term" value="P:SMAD protein signal transduction"/>
    <property type="evidence" value="ECO:0007669"/>
    <property type="project" value="TreeGrafter"/>
</dbReference>
<comment type="similarity">
    <text evidence="1 9">Belongs to the dwarfin/SMAD family.</text>
</comment>
<comment type="subcellular location">
    <subcellularLocation>
        <location evidence="9">Cytoplasm</location>
    </subcellularLocation>
    <subcellularLocation>
        <location evidence="9">Nucleus</location>
    </subcellularLocation>
</comment>
<feature type="compositionally biased region" description="Low complexity" evidence="10">
    <location>
        <begin position="178"/>
        <end position="207"/>
    </location>
</feature>
<dbReference type="STRING" id="56723.ENSLBEP00000023893"/>
<dbReference type="Gene3D" id="2.60.200.10">
    <property type="match status" value="1"/>
</dbReference>
<dbReference type="GO" id="GO:0046872">
    <property type="term" value="F:metal ion binding"/>
    <property type="evidence" value="ECO:0007669"/>
    <property type="project" value="UniProtKB-KW"/>
</dbReference>
<dbReference type="SMART" id="SM00524">
    <property type="entry name" value="DWB"/>
    <property type="match status" value="1"/>
</dbReference>
<evidence type="ECO:0000313" key="14">
    <source>
        <dbReference type="Proteomes" id="UP000261660"/>
    </source>
</evidence>
<reference evidence="13" key="1">
    <citation type="submission" date="2025-08" db="UniProtKB">
        <authorList>
            <consortium name="Ensembl"/>
        </authorList>
    </citation>
    <scope>IDENTIFICATION</scope>
</reference>
<dbReference type="FunFam" id="2.60.200.10:FF:000001">
    <property type="entry name" value="Mothers against decapentaplegic homolog"/>
    <property type="match status" value="1"/>
</dbReference>
<dbReference type="InterPro" id="IPR008984">
    <property type="entry name" value="SMAD_FHA_dom_sf"/>
</dbReference>
<dbReference type="InterPro" id="IPR013019">
    <property type="entry name" value="MAD_homology_MH1"/>
</dbReference>
<dbReference type="PANTHER" id="PTHR13703">
    <property type="entry name" value="SMAD"/>
    <property type="match status" value="1"/>
</dbReference>
<keyword evidence="6" id="KW-0238">DNA-binding</keyword>
<keyword evidence="5 9" id="KW-0805">Transcription regulation</keyword>
<dbReference type="Gene3D" id="3.90.520.10">
    <property type="entry name" value="SMAD MH1 domain"/>
    <property type="match status" value="1"/>
</dbReference>
<dbReference type="Proteomes" id="UP000261660">
    <property type="component" value="Unplaced"/>
</dbReference>
<dbReference type="GeneTree" id="ENSGT00940000154391"/>
<evidence type="ECO:0000259" key="11">
    <source>
        <dbReference type="PROSITE" id="PS51075"/>
    </source>
</evidence>
<dbReference type="Ensembl" id="ENSLBET00000025136.1">
    <property type="protein sequence ID" value="ENSLBEP00000023893.1"/>
    <property type="gene ID" value="ENSLBEG00000018312.1"/>
</dbReference>
<evidence type="ECO:0000256" key="6">
    <source>
        <dbReference type="ARBA" id="ARBA00023125"/>
    </source>
</evidence>
<dbReference type="PANTHER" id="PTHR13703:SF23">
    <property type="entry name" value="MOTHERS AGAINST DECAPENTAPLEGIC HOMOLOG 1"/>
    <property type="match status" value="1"/>
</dbReference>
<dbReference type="GO" id="GO:0030509">
    <property type="term" value="P:BMP signaling pathway"/>
    <property type="evidence" value="ECO:0007669"/>
    <property type="project" value="TreeGrafter"/>
</dbReference>
<evidence type="ECO:0000256" key="8">
    <source>
        <dbReference type="ARBA" id="ARBA00023242"/>
    </source>
</evidence>
<feature type="domain" description="MH2" evidence="12">
    <location>
        <begin position="224"/>
        <end position="418"/>
    </location>
</feature>
<dbReference type="AlphaFoldDB" id="A0A3Q3FYL5"/>
<name>A0A3Q3FYL5_9LABR</name>
<keyword evidence="8 9" id="KW-0539">Nucleus</keyword>
<feature type="region of interest" description="Disordered" evidence="10">
    <location>
        <begin position="165"/>
        <end position="213"/>
    </location>
</feature>
<evidence type="ECO:0000256" key="9">
    <source>
        <dbReference type="RuleBase" id="RU361195"/>
    </source>
</evidence>
<keyword evidence="14" id="KW-1185">Reference proteome</keyword>
<evidence type="ECO:0000256" key="3">
    <source>
        <dbReference type="ARBA" id="ARBA00022723"/>
    </source>
</evidence>
<dbReference type="GO" id="GO:0009653">
    <property type="term" value="P:anatomical structure morphogenesis"/>
    <property type="evidence" value="ECO:0007669"/>
    <property type="project" value="TreeGrafter"/>
</dbReference>
<dbReference type="GO" id="GO:0007179">
    <property type="term" value="P:transforming growth factor beta receptor signaling pathway"/>
    <property type="evidence" value="ECO:0007669"/>
    <property type="project" value="TreeGrafter"/>
</dbReference>
<dbReference type="Pfam" id="PF03166">
    <property type="entry name" value="MH2"/>
    <property type="match status" value="1"/>
</dbReference>
<keyword evidence="2 9" id="KW-0963">Cytoplasm</keyword>
<dbReference type="GO" id="GO:0070411">
    <property type="term" value="F:I-SMAD binding"/>
    <property type="evidence" value="ECO:0007669"/>
    <property type="project" value="TreeGrafter"/>
</dbReference>
<keyword evidence="7 9" id="KW-0804">Transcription</keyword>
<evidence type="ECO:0000259" key="12">
    <source>
        <dbReference type="PROSITE" id="PS51076"/>
    </source>
</evidence>
<reference evidence="13" key="2">
    <citation type="submission" date="2025-09" db="UniProtKB">
        <authorList>
            <consortium name="Ensembl"/>
        </authorList>
    </citation>
    <scope>IDENTIFICATION</scope>
</reference>
<dbReference type="InParanoid" id="A0A3Q3FYL5"/>
<dbReference type="SUPFAM" id="SSF56366">
    <property type="entry name" value="SMAD MH1 domain"/>
    <property type="match status" value="1"/>
</dbReference>
<evidence type="ECO:0000256" key="1">
    <source>
        <dbReference type="ARBA" id="ARBA00005545"/>
    </source>
</evidence>
<dbReference type="GO" id="GO:0000981">
    <property type="term" value="F:DNA-binding transcription factor activity, RNA polymerase II-specific"/>
    <property type="evidence" value="ECO:0007669"/>
    <property type="project" value="TreeGrafter"/>
</dbReference>
<keyword evidence="4" id="KW-0862">Zinc</keyword>
<keyword evidence="3" id="KW-0479">Metal-binding</keyword>
<dbReference type="GO" id="GO:0009953">
    <property type="term" value="P:dorsal/ventral pattern formation"/>
    <property type="evidence" value="ECO:0007669"/>
    <property type="project" value="Ensembl"/>
</dbReference>
<dbReference type="PROSITE" id="PS51076">
    <property type="entry name" value="MH2"/>
    <property type="match status" value="1"/>
</dbReference>
<dbReference type="GO" id="GO:0005737">
    <property type="term" value="C:cytoplasm"/>
    <property type="evidence" value="ECO:0007669"/>
    <property type="project" value="UniProtKB-SubCell"/>
</dbReference>
<protein>
    <recommendedName>
        <fullName evidence="9">Mothers against decapentaplegic homolog</fullName>
        <shortName evidence="9">MAD homolog</shortName>
        <shortName evidence="9">Mothers against DPP homolog</shortName>
    </recommendedName>
    <alternativeName>
        <fullName evidence="9">SMAD family member</fullName>
    </alternativeName>
</protein>
<dbReference type="Pfam" id="PF03165">
    <property type="entry name" value="MH1"/>
    <property type="match status" value="1"/>
</dbReference>
<proteinExistence type="inferred from homology"/>
<dbReference type="FunFam" id="3.90.520.10:FF:000001">
    <property type="entry name" value="Mothers against decapentaplegic homolog"/>
    <property type="match status" value="1"/>
</dbReference>
<dbReference type="GO" id="GO:0071144">
    <property type="term" value="C:heteromeric SMAD protein complex"/>
    <property type="evidence" value="ECO:0007669"/>
    <property type="project" value="TreeGrafter"/>
</dbReference>
<dbReference type="GO" id="GO:0045892">
    <property type="term" value="P:negative regulation of DNA-templated transcription"/>
    <property type="evidence" value="ECO:0007669"/>
    <property type="project" value="Ensembl"/>
</dbReference>
<dbReference type="InterPro" id="IPR003619">
    <property type="entry name" value="MAD_homology1_Dwarfin-type"/>
</dbReference>
<dbReference type="SUPFAM" id="SSF49879">
    <property type="entry name" value="SMAD/FHA domain"/>
    <property type="match status" value="1"/>
</dbReference>
<evidence type="ECO:0000256" key="2">
    <source>
        <dbReference type="ARBA" id="ARBA00022490"/>
    </source>
</evidence>
<dbReference type="InterPro" id="IPR017855">
    <property type="entry name" value="SMAD-like_dom_sf"/>
</dbReference>
<dbReference type="InterPro" id="IPR013790">
    <property type="entry name" value="Dwarfin"/>
</dbReference>
<organism evidence="13 14">
    <name type="scientific">Labrus bergylta</name>
    <name type="common">ballan wrasse</name>
    <dbReference type="NCBI Taxonomy" id="56723"/>
    <lineage>
        <taxon>Eukaryota</taxon>
        <taxon>Metazoa</taxon>
        <taxon>Chordata</taxon>
        <taxon>Craniata</taxon>
        <taxon>Vertebrata</taxon>
        <taxon>Euteleostomi</taxon>
        <taxon>Actinopterygii</taxon>
        <taxon>Neopterygii</taxon>
        <taxon>Teleostei</taxon>
        <taxon>Neoteleostei</taxon>
        <taxon>Acanthomorphata</taxon>
        <taxon>Eupercaria</taxon>
        <taxon>Labriformes</taxon>
        <taxon>Labridae</taxon>
        <taxon>Labrus</taxon>
    </lineage>
</organism>
<dbReference type="CDD" id="cd10497">
    <property type="entry name" value="MH2_SMAD_1_5_9"/>
    <property type="match status" value="1"/>
</dbReference>
<evidence type="ECO:0000256" key="4">
    <source>
        <dbReference type="ARBA" id="ARBA00022833"/>
    </source>
</evidence>
<evidence type="ECO:0000256" key="7">
    <source>
        <dbReference type="ARBA" id="ARBA00023163"/>
    </source>
</evidence>
<dbReference type="GO" id="GO:0009880">
    <property type="term" value="P:embryonic pattern specification"/>
    <property type="evidence" value="ECO:0007669"/>
    <property type="project" value="UniProtKB-ARBA"/>
</dbReference>
<dbReference type="InterPro" id="IPR001132">
    <property type="entry name" value="SMAD_dom_Dwarfin-type"/>
</dbReference>
<dbReference type="GO" id="GO:0061515">
    <property type="term" value="P:myeloid cell development"/>
    <property type="evidence" value="ECO:0007669"/>
    <property type="project" value="Ensembl"/>
</dbReference>
<feature type="domain" description="MH1" evidence="11">
    <location>
        <begin position="12"/>
        <end position="124"/>
    </location>
</feature>
<dbReference type="GO" id="GO:0000978">
    <property type="term" value="F:RNA polymerase II cis-regulatory region sequence-specific DNA binding"/>
    <property type="evidence" value="ECO:0007669"/>
    <property type="project" value="TreeGrafter"/>
</dbReference>
<evidence type="ECO:0000256" key="10">
    <source>
        <dbReference type="SAM" id="MobiDB-lite"/>
    </source>
</evidence>
<dbReference type="InterPro" id="IPR036578">
    <property type="entry name" value="SMAD_MH1_sf"/>
</dbReference>
<dbReference type="SMART" id="SM00523">
    <property type="entry name" value="DWA"/>
    <property type="match status" value="1"/>
</dbReference>
<sequence length="418" mass="47110">MNVTSLFSFTSPAVKRLLGWKQGDEEEKWAEKAVDALVKKLKKKKGAMEELERALSCPGQPSNCVTIPRSLDGRLQVSHRKGLPHVIYCRVWRWPDLQSHHELKQKDVCINPYHYKRVDSPVLPPVLVPRNSEFNAKHTMLPRFRNPLQQNEPHMPQNATFPESFAQANTMPPNFPHSPGNSYPNSPGSGSSATFPHSPSSSDPGSPFQMPDVQPVAYEEPKHWCSIVYYELNNRVGEAFQASSTSVLVDGFTDPSNNRNRFCLGLLSNVNRNSTIENTRRHIGKGVHLYYVGGEVYAECLSDSSIFVQSRNCNYHHGFHPTTVCKIPSGCSLKIFNNQEFAELLAQSVNHGFEAVYELTKMCTIRMSFVKGWGAEYHRQDVTSTPCWIEIHLHGPLQWLDKVLTQMGSPHNPISSVS</sequence>
<evidence type="ECO:0000313" key="13">
    <source>
        <dbReference type="Ensembl" id="ENSLBEP00000023893.1"/>
    </source>
</evidence>
<evidence type="ECO:0000256" key="5">
    <source>
        <dbReference type="ARBA" id="ARBA00023015"/>
    </source>
</evidence>